<evidence type="ECO:0000313" key="1">
    <source>
        <dbReference type="EMBL" id="THC89696.1"/>
    </source>
</evidence>
<dbReference type="EMBL" id="SOSA01000618">
    <property type="protein sequence ID" value="THC89696.1"/>
    <property type="molecule type" value="Genomic_DNA"/>
</dbReference>
<comment type="caution">
    <text evidence="1">The sequence shown here is derived from an EMBL/GenBank/DDBJ whole genome shotgun (WGS) entry which is preliminary data.</text>
</comment>
<protein>
    <submittedName>
        <fullName evidence="1">Uncharacterized protein</fullName>
    </submittedName>
</protein>
<gene>
    <name evidence="1" type="ORF">EYZ11_010861</name>
</gene>
<evidence type="ECO:0000313" key="2">
    <source>
        <dbReference type="Proteomes" id="UP000308092"/>
    </source>
</evidence>
<organism evidence="1 2">
    <name type="scientific">Aspergillus tanneri</name>
    <dbReference type="NCBI Taxonomy" id="1220188"/>
    <lineage>
        <taxon>Eukaryota</taxon>
        <taxon>Fungi</taxon>
        <taxon>Dikarya</taxon>
        <taxon>Ascomycota</taxon>
        <taxon>Pezizomycotina</taxon>
        <taxon>Eurotiomycetes</taxon>
        <taxon>Eurotiomycetidae</taxon>
        <taxon>Eurotiales</taxon>
        <taxon>Aspergillaceae</taxon>
        <taxon>Aspergillus</taxon>
        <taxon>Aspergillus subgen. Circumdati</taxon>
    </lineage>
</organism>
<sequence length="25" mass="2995">MHPSRDWNTDHYCDAKLSVKCELDM</sequence>
<accession>A0A4S3J4A5</accession>
<proteinExistence type="predicted"/>
<dbReference type="AlphaFoldDB" id="A0A4S3J4A5"/>
<dbReference type="Proteomes" id="UP000308092">
    <property type="component" value="Unassembled WGS sequence"/>
</dbReference>
<keyword evidence="2" id="KW-1185">Reference proteome</keyword>
<dbReference type="VEuPathDB" id="FungiDB:EYZ11_010861"/>
<reference evidence="1 2" key="1">
    <citation type="submission" date="2019-03" db="EMBL/GenBank/DDBJ databases">
        <title>The genome sequence of a newly discovered highly antifungal drug resistant Aspergillus species, Aspergillus tanneri NIH 1004.</title>
        <authorList>
            <person name="Mounaud S."/>
            <person name="Singh I."/>
            <person name="Joardar V."/>
            <person name="Pakala S."/>
            <person name="Pakala S."/>
            <person name="Venepally P."/>
            <person name="Hoover J."/>
            <person name="Nierman W."/>
            <person name="Chung J."/>
            <person name="Losada L."/>
        </authorList>
    </citation>
    <scope>NUCLEOTIDE SEQUENCE [LARGE SCALE GENOMIC DNA]</scope>
    <source>
        <strain evidence="1 2">NIH1004</strain>
    </source>
</reference>
<name>A0A4S3J4A5_9EURO</name>